<evidence type="ECO:0000313" key="3">
    <source>
        <dbReference type="Proteomes" id="UP000032430"/>
    </source>
</evidence>
<dbReference type="Pfam" id="PF12697">
    <property type="entry name" value="Abhydrolase_6"/>
    <property type="match status" value="1"/>
</dbReference>
<dbReference type="InterPro" id="IPR000073">
    <property type="entry name" value="AB_hydrolase_1"/>
</dbReference>
<dbReference type="SUPFAM" id="SSF53474">
    <property type="entry name" value="alpha/beta-Hydrolases"/>
    <property type="match status" value="1"/>
</dbReference>
<dbReference type="Proteomes" id="UP000032430">
    <property type="component" value="Chromosome I"/>
</dbReference>
<name>A0A098G075_9GAMM</name>
<dbReference type="STRING" id="1212491.LFA_0405"/>
<dbReference type="HOGENOM" id="CLU_072027_0_0_6"/>
<dbReference type="KEGG" id="lfa:LFA_0405"/>
<dbReference type="Gene3D" id="3.40.50.1820">
    <property type="entry name" value="alpha/beta hydrolase"/>
    <property type="match status" value="1"/>
</dbReference>
<dbReference type="InterPro" id="IPR050266">
    <property type="entry name" value="AB_hydrolase_sf"/>
</dbReference>
<organism evidence="2 3">
    <name type="scientific">Legionella fallonii LLAP-10</name>
    <dbReference type="NCBI Taxonomy" id="1212491"/>
    <lineage>
        <taxon>Bacteria</taxon>
        <taxon>Pseudomonadati</taxon>
        <taxon>Pseudomonadota</taxon>
        <taxon>Gammaproteobacteria</taxon>
        <taxon>Legionellales</taxon>
        <taxon>Legionellaceae</taxon>
        <taxon>Legionella</taxon>
    </lineage>
</organism>
<gene>
    <name evidence="2" type="ORF">LFA_0405</name>
</gene>
<protein>
    <submittedName>
        <fullName evidence="2">Putative alpha/beta hydrolase</fullName>
    </submittedName>
</protein>
<sequence length="288" mass="33341">MMTDSITYLRDFLHAQLCYQFFITPIHLPLEKKYRHFAKMACEFIEGKRSEVIHQEYPRHHVLHRFKPTTNPNAKKILIAHGWISRAAYMVKLIKALHQQGYDVYAIDFPAHGESKGLQLPWPDAVTILREIVNQHGPFYGVIGHSFGGSMLLNMLNLAGQCTEWQLNNRPERAVMIASPTHMRSPVNSIARKFKLSGHGYLQLRQLIRQQAEIDLNLIRLRHFTTQIPETHFLCIHGEQDSTVDPKESVVFCKQYKNAYLSLLPEADHVSVLMDERVEKLVCDFLEN</sequence>
<proteinExistence type="predicted"/>
<dbReference type="AlphaFoldDB" id="A0A098G075"/>
<dbReference type="PANTHER" id="PTHR43798">
    <property type="entry name" value="MONOACYLGLYCEROL LIPASE"/>
    <property type="match status" value="1"/>
</dbReference>
<keyword evidence="3" id="KW-1185">Reference proteome</keyword>
<dbReference type="RefSeq" id="WP_045094671.1">
    <property type="nucleotide sequence ID" value="NZ_LN614827.1"/>
</dbReference>
<dbReference type="EMBL" id="LN614827">
    <property type="protein sequence ID" value="CEG55873.1"/>
    <property type="molecule type" value="Genomic_DNA"/>
</dbReference>
<accession>A0A098G075</accession>
<dbReference type="InterPro" id="IPR029058">
    <property type="entry name" value="AB_hydrolase_fold"/>
</dbReference>
<reference evidence="3" key="1">
    <citation type="submission" date="2014-09" db="EMBL/GenBank/DDBJ databases">
        <authorList>
            <person name="Gomez-Valero L."/>
        </authorList>
    </citation>
    <scope>NUCLEOTIDE SEQUENCE [LARGE SCALE GENOMIC DNA]</scope>
    <source>
        <strain evidence="3">ATCC700992</strain>
    </source>
</reference>
<evidence type="ECO:0000259" key="1">
    <source>
        <dbReference type="Pfam" id="PF12697"/>
    </source>
</evidence>
<dbReference type="OrthoDB" id="9785847at2"/>
<evidence type="ECO:0000313" key="2">
    <source>
        <dbReference type="EMBL" id="CEG55873.1"/>
    </source>
</evidence>
<keyword evidence="2" id="KW-0378">Hydrolase</keyword>
<dbReference type="GO" id="GO:0016787">
    <property type="term" value="F:hydrolase activity"/>
    <property type="evidence" value="ECO:0007669"/>
    <property type="project" value="UniProtKB-KW"/>
</dbReference>
<feature type="domain" description="AB hydrolase-1" evidence="1">
    <location>
        <begin position="77"/>
        <end position="186"/>
    </location>
</feature>